<evidence type="ECO:0000313" key="2">
    <source>
        <dbReference type="Proteomes" id="UP001163321"/>
    </source>
</evidence>
<name>A0ACC0WQC3_9STRA</name>
<reference evidence="1 2" key="1">
    <citation type="journal article" date="2022" name="bioRxiv">
        <title>The genome of the oomycete Peronosclerospora sorghi, a cosmopolitan pathogen of maize and sorghum, is inflated with dispersed pseudogenes.</title>
        <authorList>
            <person name="Fletcher K."/>
            <person name="Martin F."/>
            <person name="Isakeit T."/>
            <person name="Cavanaugh K."/>
            <person name="Magill C."/>
            <person name="Michelmore R."/>
        </authorList>
    </citation>
    <scope>NUCLEOTIDE SEQUENCE [LARGE SCALE GENOMIC DNA]</scope>
    <source>
        <strain evidence="1">P6</strain>
    </source>
</reference>
<gene>
    <name evidence="1" type="ORF">PsorP6_016051</name>
</gene>
<evidence type="ECO:0000313" key="1">
    <source>
        <dbReference type="EMBL" id="KAI9919956.1"/>
    </source>
</evidence>
<sequence length="64" mass="7163">MKLDFGLTIDSKGDHEDNNAVSSSIDKWESIRGNVLAPVSHAQCDELKLPFILGHAVRRMQQRS</sequence>
<accession>A0ACC0WQC3</accession>
<dbReference type="Proteomes" id="UP001163321">
    <property type="component" value="Chromosome 10"/>
</dbReference>
<organism evidence="1 2">
    <name type="scientific">Peronosclerospora sorghi</name>
    <dbReference type="NCBI Taxonomy" id="230839"/>
    <lineage>
        <taxon>Eukaryota</taxon>
        <taxon>Sar</taxon>
        <taxon>Stramenopiles</taxon>
        <taxon>Oomycota</taxon>
        <taxon>Peronosporomycetes</taxon>
        <taxon>Peronosporales</taxon>
        <taxon>Peronosporaceae</taxon>
        <taxon>Peronosclerospora</taxon>
    </lineage>
</organism>
<dbReference type="EMBL" id="CM047589">
    <property type="protein sequence ID" value="KAI9919956.1"/>
    <property type="molecule type" value="Genomic_DNA"/>
</dbReference>
<protein>
    <submittedName>
        <fullName evidence="1">Uncharacterized protein</fullName>
    </submittedName>
</protein>
<keyword evidence="2" id="KW-1185">Reference proteome</keyword>
<proteinExistence type="predicted"/>
<comment type="caution">
    <text evidence="1">The sequence shown here is derived from an EMBL/GenBank/DDBJ whole genome shotgun (WGS) entry which is preliminary data.</text>
</comment>